<evidence type="ECO:0000256" key="1">
    <source>
        <dbReference type="ARBA" id="ARBA00007164"/>
    </source>
</evidence>
<dbReference type="PRINTS" id="PR00725">
    <property type="entry name" value="DADACBPTASE1"/>
</dbReference>
<feature type="domain" description="Peptidase S11 D-alanyl-D-alanine carboxypeptidase A N-terminal" evidence="11">
    <location>
        <begin position="28"/>
        <end position="248"/>
    </location>
</feature>
<gene>
    <name evidence="12" type="ORF">GJ689_20550</name>
</gene>
<evidence type="ECO:0000256" key="3">
    <source>
        <dbReference type="ARBA" id="ARBA00022801"/>
    </source>
</evidence>
<evidence type="ECO:0000256" key="8">
    <source>
        <dbReference type="PIRSR" id="PIRSR618044-2"/>
    </source>
</evidence>
<dbReference type="SUPFAM" id="SSF56601">
    <property type="entry name" value="beta-lactamase/transpeptidase-like"/>
    <property type="match status" value="1"/>
</dbReference>
<dbReference type="Gene3D" id="3.40.710.10">
    <property type="entry name" value="DD-peptidase/beta-lactamase superfamily"/>
    <property type="match status" value="1"/>
</dbReference>
<evidence type="ECO:0000256" key="10">
    <source>
        <dbReference type="SAM" id="MobiDB-lite"/>
    </source>
</evidence>
<feature type="compositionally biased region" description="Low complexity" evidence="10">
    <location>
        <begin position="384"/>
        <end position="395"/>
    </location>
</feature>
<comment type="caution">
    <text evidence="12">The sequence shown here is derived from an EMBL/GenBank/DDBJ whole genome shotgun (WGS) entry which is preliminary data.</text>
</comment>
<evidence type="ECO:0000313" key="12">
    <source>
        <dbReference type="EMBL" id="MTW18595.1"/>
    </source>
</evidence>
<proteinExistence type="inferred from homology"/>
<dbReference type="EMBL" id="WNKV01000018">
    <property type="protein sequence ID" value="MTW18595.1"/>
    <property type="molecule type" value="Genomic_DNA"/>
</dbReference>
<feature type="active site" evidence="7">
    <location>
        <position position="116"/>
    </location>
</feature>
<dbReference type="AlphaFoldDB" id="A0A9X4XNR5"/>
<dbReference type="PANTHER" id="PTHR21581">
    <property type="entry name" value="D-ALANYL-D-ALANINE CARBOXYPEPTIDASE"/>
    <property type="match status" value="1"/>
</dbReference>
<dbReference type="Pfam" id="PF00768">
    <property type="entry name" value="Peptidase_S11"/>
    <property type="match status" value="1"/>
</dbReference>
<evidence type="ECO:0000256" key="2">
    <source>
        <dbReference type="ARBA" id="ARBA00022729"/>
    </source>
</evidence>
<organism evidence="12 13">
    <name type="scientific">Rhodoplanes serenus</name>
    <dbReference type="NCBI Taxonomy" id="200615"/>
    <lineage>
        <taxon>Bacteria</taxon>
        <taxon>Pseudomonadati</taxon>
        <taxon>Pseudomonadota</taxon>
        <taxon>Alphaproteobacteria</taxon>
        <taxon>Hyphomicrobiales</taxon>
        <taxon>Nitrobacteraceae</taxon>
        <taxon>Rhodoplanes</taxon>
    </lineage>
</organism>
<feature type="active site" description="Acyl-ester intermediate" evidence="7">
    <location>
        <position position="56"/>
    </location>
</feature>
<feature type="active site" description="Proton acceptor" evidence="7">
    <location>
        <position position="59"/>
    </location>
</feature>
<dbReference type="InterPro" id="IPR018044">
    <property type="entry name" value="Peptidase_S11"/>
</dbReference>
<keyword evidence="6" id="KW-0961">Cell wall biogenesis/degradation</keyword>
<keyword evidence="4" id="KW-0133">Cell shape</keyword>
<protein>
    <submittedName>
        <fullName evidence="12">Peptidase M15</fullName>
    </submittedName>
</protein>
<dbReference type="RefSeq" id="WP_155481017.1">
    <property type="nucleotide sequence ID" value="NZ_WNKV01000018.1"/>
</dbReference>
<evidence type="ECO:0000256" key="6">
    <source>
        <dbReference type="ARBA" id="ARBA00023316"/>
    </source>
</evidence>
<dbReference type="GO" id="GO:0071555">
    <property type="term" value="P:cell wall organization"/>
    <property type="evidence" value="ECO:0007669"/>
    <property type="project" value="UniProtKB-KW"/>
</dbReference>
<dbReference type="GO" id="GO:0009252">
    <property type="term" value="P:peptidoglycan biosynthetic process"/>
    <property type="evidence" value="ECO:0007669"/>
    <property type="project" value="UniProtKB-KW"/>
</dbReference>
<dbReference type="InterPro" id="IPR012338">
    <property type="entry name" value="Beta-lactam/transpept-like"/>
</dbReference>
<evidence type="ECO:0000256" key="4">
    <source>
        <dbReference type="ARBA" id="ARBA00022960"/>
    </source>
</evidence>
<evidence type="ECO:0000256" key="7">
    <source>
        <dbReference type="PIRSR" id="PIRSR618044-1"/>
    </source>
</evidence>
<dbReference type="InterPro" id="IPR001967">
    <property type="entry name" value="Peptidase_S11_N"/>
</dbReference>
<keyword evidence="2" id="KW-0732">Signal</keyword>
<reference evidence="12 13" key="1">
    <citation type="submission" date="2019-11" db="EMBL/GenBank/DDBJ databases">
        <title>Whole-genome sequence of Rhodoplanes serenus DSM 18633, type strain.</title>
        <authorList>
            <person name="Kyndt J.A."/>
            <person name="Meyer T.E."/>
        </authorList>
    </citation>
    <scope>NUCLEOTIDE SEQUENCE [LARGE SCALE GENOMIC DNA]</scope>
    <source>
        <strain evidence="12 13">DSM 18633</strain>
    </source>
</reference>
<feature type="binding site" evidence="8">
    <location>
        <position position="218"/>
    </location>
    <ligand>
        <name>substrate</name>
    </ligand>
</feature>
<evidence type="ECO:0000256" key="9">
    <source>
        <dbReference type="RuleBase" id="RU004016"/>
    </source>
</evidence>
<dbReference type="GO" id="GO:0008360">
    <property type="term" value="P:regulation of cell shape"/>
    <property type="evidence" value="ECO:0007669"/>
    <property type="project" value="UniProtKB-KW"/>
</dbReference>
<dbReference type="GO" id="GO:0006508">
    <property type="term" value="P:proteolysis"/>
    <property type="evidence" value="ECO:0007669"/>
    <property type="project" value="InterPro"/>
</dbReference>
<name>A0A9X4XNR5_9BRAD</name>
<comment type="similarity">
    <text evidence="1 9">Belongs to the peptidase S11 family.</text>
</comment>
<dbReference type="GO" id="GO:0009002">
    <property type="term" value="F:serine-type D-Ala-D-Ala carboxypeptidase activity"/>
    <property type="evidence" value="ECO:0007669"/>
    <property type="project" value="InterPro"/>
</dbReference>
<dbReference type="PANTHER" id="PTHR21581:SF6">
    <property type="entry name" value="TRAFFICKING PROTEIN PARTICLE COMPLEX SUBUNIT 12"/>
    <property type="match status" value="1"/>
</dbReference>
<dbReference type="Proteomes" id="UP000438991">
    <property type="component" value="Unassembled WGS sequence"/>
</dbReference>
<feature type="compositionally biased region" description="Low complexity" evidence="10">
    <location>
        <begin position="441"/>
        <end position="533"/>
    </location>
</feature>
<accession>A0A9X4XNR5</accession>
<sequence>MRVCSPLVALPAAVGLVLTLISGEARAAGEALLLIEADSGRVIKAENATHPWYPASVTKLMTAYVTLRAVKEGRIGLDTVFTVSPNAVAQQPTKMGFGTGTQVTVDNALKMMMVKSANDIAVVLAEGVSGSVESFAEEMNAASRRLGMTQSTWVNPNGLPDDGQVTSARDMAILARALLHEFPEYEGYWGIAAIRLGKRVMRNTNSLIVRYPGADGMKTGFICASGFNVVASATRDNRRLIAVVFGARSPAVRAAKAAFLFENAFNNTGMNWLMPSYGTVQALAPVEAEPPNLREEMCGKHRRRPAAEEADDLEVAGPGEPGSVQALFFNGAKGNGTKASSLVAQTIAAAPPIPVYVGAARNVAPALASTGPARIVPAAAKTDPASASVAKKPAPTGLVALPSRGPTAGAVPAPLRRPAAAGPAKPAVTGVTPAGAGKPSAKPTGTAARTAPAAGASGAAKPAATAPAGAKPAAGAAKPAAGAPKPAAAGATATGAAAKPAAGAAKPAAGAAKPAAEAGSKPAAARATATAAKPEPRPDAGSKPAPRTQ</sequence>
<evidence type="ECO:0000259" key="11">
    <source>
        <dbReference type="Pfam" id="PF00768"/>
    </source>
</evidence>
<keyword evidence="3" id="KW-0378">Hydrolase</keyword>
<evidence type="ECO:0000256" key="5">
    <source>
        <dbReference type="ARBA" id="ARBA00022984"/>
    </source>
</evidence>
<evidence type="ECO:0000313" key="13">
    <source>
        <dbReference type="Proteomes" id="UP000438991"/>
    </source>
</evidence>
<feature type="compositionally biased region" description="Low complexity" evidence="10">
    <location>
        <begin position="408"/>
        <end position="428"/>
    </location>
</feature>
<feature type="region of interest" description="Disordered" evidence="10">
    <location>
        <begin position="383"/>
        <end position="549"/>
    </location>
</feature>
<keyword evidence="5" id="KW-0573">Peptidoglycan synthesis</keyword>